<dbReference type="EMBL" id="RQFK01000026">
    <property type="protein sequence ID" value="TGK81999.1"/>
    <property type="molecule type" value="Genomic_DNA"/>
</dbReference>
<protein>
    <submittedName>
        <fullName evidence="1">Uncharacterized protein</fullName>
    </submittedName>
</protein>
<evidence type="ECO:0000313" key="1">
    <source>
        <dbReference type="EMBL" id="TGK81999.1"/>
    </source>
</evidence>
<gene>
    <name evidence="1" type="ORF">EHQ24_12050</name>
</gene>
<dbReference type="Proteomes" id="UP000298009">
    <property type="component" value="Unassembled WGS sequence"/>
</dbReference>
<comment type="caution">
    <text evidence="1">The sequence shown here is derived from an EMBL/GenBank/DDBJ whole genome shotgun (WGS) entry which is preliminary data.</text>
</comment>
<accession>A0A4R9I956</accession>
<keyword evidence="2" id="KW-1185">Reference proteome</keyword>
<sequence>MKEEDFKKVFIQEDSEIGSDDVSMNYLISFLKKWKSIPSRNIQNYSQKMKAKPLSEEDFIFDHENNKLTLTIDTYTAVLIYEGHNFENPISGYISRISFEDKNGSMTFSNNYINFPFSYESDCKCTIWKIK</sequence>
<proteinExistence type="predicted"/>
<reference evidence="1" key="1">
    <citation type="journal article" date="2019" name="PLoS Negl. Trop. Dis.">
        <title>Revisiting the worldwide diversity of Leptospira species in the environment.</title>
        <authorList>
            <person name="Vincent A.T."/>
            <person name="Schiettekatte O."/>
            <person name="Bourhy P."/>
            <person name="Veyrier F.J."/>
            <person name="Picardeau M."/>
        </authorList>
    </citation>
    <scope>NUCLEOTIDE SEQUENCE [LARGE SCALE GENOMIC DNA]</scope>
    <source>
        <strain evidence="1">201800287</strain>
    </source>
</reference>
<dbReference type="AlphaFoldDB" id="A0A4R9I956"/>
<evidence type="ECO:0000313" key="2">
    <source>
        <dbReference type="Proteomes" id="UP000298009"/>
    </source>
</evidence>
<name>A0A4R9I956_9LEPT</name>
<organism evidence="1 2">
    <name type="scientific">Leptospira noumeaensis</name>
    <dbReference type="NCBI Taxonomy" id="2484964"/>
    <lineage>
        <taxon>Bacteria</taxon>
        <taxon>Pseudomonadati</taxon>
        <taxon>Spirochaetota</taxon>
        <taxon>Spirochaetia</taxon>
        <taxon>Leptospirales</taxon>
        <taxon>Leptospiraceae</taxon>
        <taxon>Leptospira</taxon>
    </lineage>
</organism>